<feature type="domain" description="Histidine kinase" evidence="16">
    <location>
        <begin position="262"/>
        <end position="477"/>
    </location>
</feature>
<dbReference type="InterPro" id="IPR003661">
    <property type="entry name" value="HisK_dim/P_dom"/>
</dbReference>
<dbReference type="STRING" id="331679.IV81_GL001444"/>
<keyword evidence="10" id="KW-0067">ATP-binding</keyword>
<keyword evidence="13 15" id="KW-0472">Membrane</keyword>
<evidence type="ECO:0000256" key="7">
    <source>
        <dbReference type="ARBA" id="ARBA00022692"/>
    </source>
</evidence>
<dbReference type="Gene3D" id="6.10.340.10">
    <property type="match status" value="1"/>
</dbReference>
<evidence type="ECO:0000259" key="17">
    <source>
        <dbReference type="PROSITE" id="PS50885"/>
    </source>
</evidence>
<reference evidence="18 19" key="1">
    <citation type="journal article" date="2015" name="Genome Announc.">
        <title>Expanding the biotechnology potential of lactobacilli through comparative genomics of 213 strains and associated genera.</title>
        <authorList>
            <person name="Sun Z."/>
            <person name="Harris H.M."/>
            <person name="McCann A."/>
            <person name="Guo C."/>
            <person name="Argimon S."/>
            <person name="Zhang W."/>
            <person name="Yang X."/>
            <person name="Jeffery I.B."/>
            <person name="Cooney J.C."/>
            <person name="Kagawa T.F."/>
            <person name="Liu W."/>
            <person name="Song Y."/>
            <person name="Salvetti E."/>
            <person name="Wrobel A."/>
            <person name="Rasinkangas P."/>
            <person name="Parkhill J."/>
            <person name="Rea M.C."/>
            <person name="O'Sullivan O."/>
            <person name="Ritari J."/>
            <person name="Douillard F.P."/>
            <person name="Paul Ross R."/>
            <person name="Yang R."/>
            <person name="Briner A.E."/>
            <person name="Felis G.E."/>
            <person name="de Vos W.M."/>
            <person name="Barrangou R."/>
            <person name="Klaenhammer T.R."/>
            <person name="Caufield P.W."/>
            <person name="Cui Y."/>
            <person name="Zhang H."/>
            <person name="O'Toole P.W."/>
        </authorList>
    </citation>
    <scope>NUCLEOTIDE SEQUENCE [LARGE SCALE GENOMIC DNA]</scope>
    <source>
        <strain evidence="18 19">DSM 18001</strain>
    </source>
</reference>
<evidence type="ECO:0000256" key="12">
    <source>
        <dbReference type="ARBA" id="ARBA00023012"/>
    </source>
</evidence>
<evidence type="ECO:0000256" key="15">
    <source>
        <dbReference type="SAM" id="Phobius"/>
    </source>
</evidence>
<proteinExistence type="predicted"/>
<evidence type="ECO:0000259" key="16">
    <source>
        <dbReference type="PROSITE" id="PS50109"/>
    </source>
</evidence>
<dbReference type="PANTHER" id="PTHR45528">
    <property type="entry name" value="SENSOR HISTIDINE KINASE CPXA"/>
    <property type="match status" value="1"/>
</dbReference>
<evidence type="ECO:0000256" key="13">
    <source>
        <dbReference type="ARBA" id="ARBA00023136"/>
    </source>
</evidence>
<dbReference type="Pfam" id="PF02518">
    <property type="entry name" value="HATPase_c"/>
    <property type="match status" value="1"/>
</dbReference>
<dbReference type="InterPro" id="IPR050398">
    <property type="entry name" value="HssS/ArlS-like"/>
</dbReference>
<keyword evidence="11 15" id="KW-1133">Transmembrane helix</keyword>
<dbReference type="PRINTS" id="PR00344">
    <property type="entry name" value="BCTRLSENSOR"/>
</dbReference>
<dbReference type="GO" id="GO:0000155">
    <property type="term" value="F:phosphorelay sensor kinase activity"/>
    <property type="evidence" value="ECO:0007669"/>
    <property type="project" value="InterPro"/>
</dbReference>
<keyword evidence="4" id="KW-1003">Cell membrane</keyword>
<dbReference type="SMART" id="SM00388">
    <property type="entry name" value="HisKA"/>
    <property type="match status" value="1"/>
</dbReference>
<dbReference type="FunFam" id="3.30.565.10:FF:000006">
    <property type="entry name" value="Sensor histidine kinase WalK"/>
    <property type="match status" value="1"/>
</dbReference>
<dbReference type="Pfam" id="PF00512">
    <property type="entry name" value="HisKA"/>
    <property type="match status" value="1"/>
</dbReference>
<dbReference type="SUPFAM" id="SSF55874">
    <property type="entry name" value="ATPase domain of HSP90 chaperone/DNA topoisomerase II/histidine kinase"/>
    <property type="match status" value="1"/>
</dbReference>
<dbReference type="EMBL" id="JQBX01000006">
    <property type="protein sequence ID" value="KRN94265.1"/>
    <property type="molecule type" value="Genomic_DNA"/>
</dbReference>
<sequence>MKLFFQQMMAFLIVTLSTLLIIGLVFIQFTTDSVYRNKWHSLQEYADSIFQQSVVLENESADVKEVQVNQLQGIEKLLENQHIHFTIYTMDGNTVSYPTRNTSPKISKKQWESLQKGETLKLRSNVTLQDNKRSITMTEMYKPYFNREGELVCVVSVGSPLSNVQADIQKVQKNLLMTFGFAIFVAIIASYFLSRYLVQRIQKIREAAHKVTEGDFNVKLAPGRNDEIGELSADFNIMTASLKESNDEIKRQEERRRAFMADAAHEMRTPLTTINGILEGLEYDAIPEEDKEESVHLMQRETKRLIRLVNDNLDFERIRTNKISLNRHQINLKQVAQRIAKQLGKKARLENDVIKVDMGNDVMIYADTDRLVQILFNIIQNGIQFTQNGHIVIRGQNVSDGTDIQISDDGIGMTADQVKNIWERYYKADSSRIQTKGESGLGMSIVHELVQVHGGKIDVVSSPEKGTTFKLHFPKQTKKLDG</sequence>
<comment type="catalytic activity">
    <reaction evidence="1">
        <text>ATP + protein L-histidine = ADP + protein N-phospho-L-histidine.</text>
        <dbReference type="EC" id="2.7.13.3"/>
    </reaction>
</comment>
<dbReference type="InterPro" id="IPR004358">
    <property type="entry name" value="Sig_transdc_His_kin-like_C"/>
</dbReference>
<gene>
    <name evidence="18" type="ORF">IV81_GL001444</name>
</gene>
<dbReference type="CDD" id="cd00075">
    <property type="entry name" value="HATPase"/>
    <property type="match status" value="1"/>
</dbReference>
<dbReference type="EC" id="2.7.13.3" evidence="3"/>
<evidence type="ECO:0000256" key="14">
    <source>
        <dbReference type="SAM" id="Coils"/>
    </source>
</evidence>
<dbReference type="SMART" id="SM00387">
    <property type="entry name" value="HATPase_c"/>
    <property type="match status" value="1"/>
</dbReference>
<evidence type="ECO:0000256" key="9">
    <source>
        <dbReference type="ARBA" id="ARBA00022777"/>
    </source>
</evidence>
<feature type="coiled-coil region" evidence="14">
    <location>
        <begin position="235"/>
        <end position="262"/>
    </location>
</feature>
<comment type="subcellular location">
    <subcellularLocation>
        <location evidence="2">Cell membrane</location>
        <topology evidence="2">Multi-pass membrane protein</topology>
    </subcellularLocation>
</comment>
<dbReference type="GO" id="GO:0005886">
    <property type="term" value="C:plasma membrane"/>
    <property type="evidence" value="ECO:0007669"/>
    <property type="project" value="UniProtKB-SubCell"/>
</dbReference>
<dbReference type="SUPFAM" id="SSF158472">
    <property type="entry name" value="HAMP domain-like"/>
    <property type="match status" value="1"/>
</dbReference>
<dbReference type="PATRIC" id="fig|331679.3.peg.1478"/>
<evidence type="ECO:0000256" key="11">
    <source>
        <dbReference type="ARBA" id="ARBA00022989"/>
    </source>
</evidence>
<dbReference type="Gene3D" id="3.30.565.10">
    <property type="entry name" value="Histidine kinase-like ATPase, C-terminal domain"/>
    <property type="match status" value="1"/>
</dbReference>
<accession>A0A0R2KXN3</accession>
<organism evidence="18 19">
    <name type="scientific">Pediococcus stilesii</name>
    <dbReference type="NCBI Taxonomy" id="331679"/>
    <lineage>
        <taxon>Bacteria</taxon>
        <taxon>Bacillati</taxon>
        <taxon>Bacillota</taxon>
        <taxon>Bacilli</taxon>
        <taxon>Lactobacillales</taxon>
        <taxon>Lactobacillaceae</taxon>
        <taxon>Pediococcus</taxon>
    </lineage>
</organism>
<name>A0A0R2KXN3_9LACO</name>
<dbReference type="InterPro" id="IPR003594">
    <property type="entry name" value="HATPase_dom"/>
</dbReference>
<dbReference type="FunFam" id="1.10.287.130:FF:000001">
    <property type="entry name" value="Two-component sensor histidine kinase"/>
    <property type="match status" value="1"/>
</dbReference>
<keyword evidence="19" id="KW-1185">Reference proteome</keyword>
<dbReference type="PROSITE" id="PS50885">
    <property type="entry name" value="HAMP"/>
    <property type="match status" value="1"/>
</dbReference>
<evidence type="ECO:0000313" key="18">
    <source>
        <dbReference type="EMBL" id="KRN94265.1"/>
    </source>
</evidence>
<feature type="transmembrane region" description="Helical" evidence="15">
    <location>
        <begin position="175"/>
        <end position="193"/>
    </location>
</feature>
<dbReference type="InterPro" id="IPR003660">
    <property type="entry name" value="HAMP_dom"/>
</dbReference>
<dbReference type="RefSeq" id="WP_057802347.1">
    <property type="nucleotide sequence ID" value="NZ_JQBX01000006.1"/>
</dbReference>
<evidence type="ECO:0000256" key="1">
    <source>
        <dbReference type="ARBA" id="ARBA00000085"/>
    </source>
</evidence>
<keyword evidence="14" id="KW-0175">Coiled coil</keyword>
<dbReference type="Pfam" id="PF00672">
    <property type="entry name" value="HAMP"/>
    <property type="match status" value="1"/>
</dbReference>
<protein>
    <recommendedName>
        <fullName evidence="3">histidine kinase</fullName>
        <ecNumber evidence="3">2.7.13.3</ecNumber>
    </recommendedName>
</protein>
<evidence type="ECO:0000313" key="19">
    <source>
        <dbReference type="Proteomes" id="UP000051859"/>
    </source>
</evidence>
<feature type="domain" description="HAMP" evidence="17">
    <location>
        <begin position="195"/>
        <end position="247"/>
    </location>
</feature>
<evidence type="ECO:0000256" key="2">
    <source>
        <dbReference type="ARBA" id="ARBA00004651"/>
    </source>
</evidence>
<dbReference type="PANTHER" id="PTHR45528:SF1">
    <property type="entry name" value="SENSOR HISTIDINE KINASE CPXA"/>
    <property type="match status" value="1"/>
</dbReference>
<evidence type="ECO:0000256" key="8">
    <source>
        <dbReference type="ARBA" id="ARBA00022741"/>
    </source>
</evidence>
<evidence type="ECO:0000256" key="4">
    <source>
        <dbReference type="ARBA" id="ARBA00022475"/>
    </source>
</evidence>
<dbReference type="Proteomes" id="UP000051859">
    <property type="component" value="Unassembled WGS sequence"/>
</dbReference>
<dbReference type="CDD" id="cd06225">
    <property type="entry name" value="HAMP"/>
    <property type="match status" value="1"/>
</dbReference>
<keyword evidence="6" id="KW-0808">Transferase</keyword>
<keyword evidence="5" id="KW-0597">Phosphoprotein</keyword>
<keyword evidence="8" id="KW-0547">Nucleotide-binding</keyword>
<dbReference type="InterPro" id="IPR036890">
    <property type="entry name" value="HATPase_C_sf"/>
</dbReference>
<comment type="caution">
    <text evidence="18">The sequence shown here is derived from an EMBL/GenBank/DDBJ whole genome shotgun (WGS) entry which is preliminary data.</text>
</comment>
<keyword evidence="12" id="KW-0902">Two-component regulatory system</keyword>
<keyword evidence="9 18" id="KW-0418">Kinase</keyword>
<dbReference type="AlphaFoldDB" id="A0A0R2KXN3"/>
<evidence type="ECO:0000256" key="10">
    <source>
        <dbReference type="ARBA" id="ARBA00022840"/>
    </source>
</evidence>
<dbReference type="Gene3D" id="1.10.287.130">
    <property type="match status" value="1"/>
</dbReference>
<evidence type="ECO:0000256" key="3">
    <source>
        <dbReference type="ARBA" id="ARBA00012438"/>
    </source>
</evidence>
<dbReference type="GO" id="GO:0005524">
    <property type="term" value="F:ATP binding"/>
    <property type="evidence" value="ECO:0007669"/>
    <property type="project" value="UniProtKB-KW"/>
</dbReference>
<evidence type="ECO:0000256" key="6">
    <source>
        <dbReference type="ARBA" id="ARBA00022679"/>
    </source>
</evidence>
<dbReference type="InterPro" id="IPR036097">
    <property type="entry name" value="HisK_dim/P_sf"/>
</dbReference>
<dbReference type="CDD" id="cd00082">
    <property type="entry name" value="HisKA"/>
    <property type="match status" value="1"/>
</dbReference>
<evidence type="ECO:0000256" key="5">
    <source>
        <dbReference type="ARBA" id="ARBA00022553"/>
    </source>
</evidence>
<dbReference type="InterPro" id="IPR005467">
    <property type="entry name" value="His_kinase_dom"/>
</dbReference>
<dbReference type="PROSITE" id="PS50109">
    <property type="entry name" value="HIS_KIN"/>
    <property type="match status" value="1"/>
</dbReference>
<dbReference type="SUPFAM" id="SSF47384">
    <property type="entry name" value="Homodimeric domain of signal transducing histidine kinase"/>
    <property type="match status" value="1"/>
</dbReference>
<dbReference type="SMART" id="SM00304">
    <property type="entry name" value="HAMP"/>
    <property type="match status" value="1"/>
</dbReference>
<keyword evidence="7 15" id="KW-0812">Transmembrane</keyword>